<accession>A0A1Y6C9S3</accession>
<dbReference type="AlphaFoldDB" id="A0A1Y6C9S3"/>
<gene>
    <name evidence="1" type="ORF">SAMN06296036_113116</name>
</gene>
<dbReference type="Proteomes" id="UP000192907">
    <property type="component" value="Unassembled WGS sequence"/>
</dbReference>
<proteinExistence type="predicted"/>
<name>A0A1Y6C9S3_9BACT</name>
<dbReference type="EMBL" id="FWZT01000013">
    <property type="protein sequence ID" value="SMF43971.1"/>
    <property type="molecule type" value="Genomic_DNA"/>
</dbReference>
<dbReference type="RefSeq" id="WP_159455445.1">
    <property type="nucleotide sequence ID" value="NZ_FWZT01000013.1"/>
</dbReference>
<protein>
    <submittedName>
        <fullName evidence="1">Uncharacterized protein</fullName>
    </submittedName>
</protein>
<evidence type="ECO:0000313" key="2">
    <source>
        <dbReference type="Proteomes" id="UP000192907"/>
    </source>
</evidence>
<keyword evidence="2" id="KW-1185">Reference proteome</keyword>
<reference evidence="2" key="1">
    <citation type="submission" date="2017-04" db="EMBL/GenBank/DDBJ databases">
        <authorList>
            <person name="Varghese N."/>
            <person name="Submissions S."/>
        </authorList>
    </citation>
    <scope>NUCLEOTIDE SEQUENCE [LARGE SCALE GENOMIC DNA]</scope>
    <source>
        <strain evidence="2">RKEM611</strain>
    </source>
</reference>
<organism evidence="1 2">
    <name type="scientific">Pseudobacteriovorax antillogorgiicola</name>
    <dbReference type="NCBI Taxonomy" id="1513793"/>
    <lineage>
        <taxon>Bacteria</taxon>
        <taxon>Pseudomonadati</taxon>
        <taxon>Bdellovibrionota</taxon>
        <taxon>Oligoflexia</taxon>
        <taxon>Oligoflexales</taxon>
        <taxon>Pseudobacteriovoracaceae</taxon>
        <taxon>Pseudobacteriovorax</taxon>
    </lineage>
</organism>
<evidence type="ECO:0000313" key="1">
    <source>
        <dbReference type="EMBL" id="SMF43971.1"/>
    </source>
</evidence>
<dbReference type="STRING" id="1513793.SAMN06296036_113116"/>
<sequence>MKETEINFTIGSKSAISLESLVLSRALIVRETIQGYYFKHLGSLL</sequence>